<evidence type="ECO:0000313" key="4">
    <source>
        <dbReference type="Proteomes" id="UP000008021"/>
    </source>
</evidence>
<keyword evidence="2" id="KW-0812">Transmembrane</keyword>
<accession>A0A0E0E7A2</accession>
<evidence type="ECO:0000256" key="2">
    <source>
        <dbReference type="SAM" id="Phobius"/>
    </source>
</evidence>
<protein>
    <submittedName>
        <fullName evidence="3">Uncharacterized protein</fullName>
    </submittedName>
</protein>
<keyword evidence="2" id="KW-1133">Transmembrane helix</keyword>
<dbReference type="Gramene" id="OMERI07G01370.1">
    <property type="protein sequence ID" value="OMERI07G01370.1"/>
    <property type="gene ID" value="OMERI07G01370"/>
</dbReference>
<keyword evidence="2" id="KW-0472">Membrane</keyword>
<keyword evidence="4" id="KW-1185">Reference proteome</keyword>
<dbReference type="Proteomes" id="UP000008021">
    <property type="component" value="Chromosome 7"/>
</dbReference>
<dbReference type="AlphaFoldDB" id="A0A0E0E7A2"/>
<proteinExistence type="predicted"/>
<evidence type="ECO:0000313" key="3">
    <source>
        <dbReference type="EnsemblPlants" id="OMERI07G01370.1"/>
    </source>
</evidence>
<evidence type="ECO:0000256" key="1">
    <source>
        <dbReference type="SAM" id="Coils"/>
    </source>
</evidence>
<dbReference type="HOGENOM" id="CLU_545622_0_0_1"/>
<organism evidence="3">
    <name type="scientific">Oryza meridionalis</name>
    <dbReference type="NCBI Taxonomy" id="40149"/>
    <lineage>
        <taxon>Eukaryota</taxon>
        <taxon>Viridiplantae</taxon>
        <taxon>Streptophyta</taxon>
        <taxon>Embryophyta</taxon>
        <taxon>Tracheophyta</taxon>
        <taxon>Spermatophyta</taxon>
        <taxon>Magnoliopsida</taxon>
        <taxon>Liliopsida</taxon>
        <taxon>Poales</taxon>
        <taxon>Poaceae</taxon>
        <taxon>BOP clade</taxon>
        <taxon>Oryzoideae</taxon>
        <taxon>Oryzeae</taxon>
        <taxon>Oryzinae</taxon>
        <taxon>Oryza</taxon>
    </lineage>
</organism>
<keyword evidence="1" id="KW-0175">Coiled coil</keyword>
<name>A0A0E0E7A2_9ORYZ</name>
<reference evidence="3" key="1">
    <citation type="submission" date="2015-04" db="UniProtKB">
        <authorList>
            <consortium name="EnsemblPlants"/>
        </authorList>
    </citation>
    <scope>IDENTIFICATION</scope>
</reference>
<dbReference type="EnsemblPlants" id="OMERI07G01370.1">
    <property type="protein sequence ID" value="OMERI07G01370.1"/>
    <property type="gene ID" value="OMERI07G01370"/>
</dbReference>
<feature type="coiled-coil region" evidence="1">
    <location>
        <begin position="426"/>
        <end position="485"/>
    </location>
</feature>
<reference evidence="3" key="2">
    <citation type="submission" date="2018-05" db="EMBL/GenBank/DDBJ databases">
        <title>OmerRS3 (Oryza meridionalis Reference Sequence Version 3).</title>
        <authorList>
            <person name="Zhang J."/>
            <person name="Kudrna D."/>
            <person name="Lee S."/>
            <person name="Talag J."/>
            <person name="Welchert J."/>
            <person name="Wing R.A."/>
        </authorList>
    </citation>
    <scope>NUCLEOTIDE SEQUENCE [LARGE SCALE GENOMIC DNA]</scope>
    <source>
        <strain evidence="3">cv. OR44</strain>
    </source>
</reference>
<feature type="transmembrane region" description="Helical" evidence="2">
    <location>
        <begin position="552"/>
        <end position="571"/>
    </location>
</feature>
<sequence length="622" mass="66128">MSPPLLLLRALTLAGRKAAARAPRPRALVLLAAGAHGTIRATSAVPPPCLPLRALSSRAGEVDPRPRPRPEEIIIGGGADMVSPTAAASGGGDAMVGVGMSAPWLIGAAGASANATIKLGSDPAAARAPRPRALVLLAAGAHGTIRATSAVPPPCLPLRALSSRAGEVDPRPRPRPEEIIIGGGADMVSPTAAASGGGDAMVGVGMSAPWLIGAAGASANATIKLGSDPVAPATARQDSALLRARHLLSKAEQHHLAARHGYGEGEGGSSNPRPRVAAALVCLVVNLPLPAIQGPEFVVLEADDSMVELIRDLIVAGGGHPEHRETTGGFVSLAPCVFDDARDKKTLPPSSGITNVSCLATANGIKIMMPAQSASKGSRRRLFSMQTTRCLSSAPNVSIPDDTSSSANGAKRRANRIRLVDVSVRVTELEQLVRSLDKRLEDVEAKWDANLRIAELRADIAEKRADQLEKLLEKTVEGMERMVNNKMEQTITWVLQKNFQQEELAHSRHSSLLLHCTQLAQEMAATKDELYSVRRNYRDDILTSKFTVSITAWRIVLVLLGGFGGVTAFYVPYVIKDIKLETCEEVAKRISEMLQGIADAIKELREEVEANKVPWWRRLFKK</sequence>